<dbReference type="AlphaFoldDB" id="A0A5C4RBM0"/>
<proteinExistence type="predicted"/>
<evidence type="ECO:0000313" key="3">
    <source>
        <dbReference type="Proteomes" id="UP000307592"/>
    </source>
</evidence>
<protein>
    <submittedName>
        <fullName evidence="2">Uncharacterized protein</fullName>
    </submittedName>
</protein>
<feature type="region of interest" description="Disordered" evidence="1">
    <location>
        <begin position="23"/>
        <end position="47"/>
    </location>
</feature>
<organism evidence="2 3">
    <name type="scientific">Photorhabdus luminescens subsp. sonorensis</name>
    <dbReference type="NCBI Taxonomy" id="1173677"/>
    <lineage>
        <taxon>Bacteria</taxon>
        <taxon>Pseudomonadati</taxon>
        <taxon>Pseudomonadota</taxon>
        <taxon>Gammaproteobacteria</taxon>
        <taxon>Enterobacterales</taxon>
        <taxon>Morganellaceae</taxon>
        <taxon>Photorhabdus</taxon>
    </lineage>
</organism>
<dbReference type="RefSeq" id="WP_139657331.1">
    <property type="nucleotide sequence ID" value="NZ_CAWOQH010000125.1"/>
</dbReference>
<sequence>MNCTPKVGIFLLAASCSERRRGAACRKRGSPDKGTAGKTGLRRRKARQGVLGSAVSKDWGNLVITD</sequence>
<accession>A0A5C4RBM0</accession>
<gene>
    <name evidence="2" type="ORF">EP164_23190</name>
</gene>
<dbReference type="Proteomes" id="UP000307592">
    <property type="component" value="Unassembled WGS sequence"/>
</dbReference>
<evidence type="ECO:0000313" key="2">
    <source>
        <dbReference type="EMBL" id="TNH41370.1"/>
    </source>
</evidence>
<dbReference type="EMBL" id="SBIJ01000210">
    <property type="protein sequence ID" value="TNH41370.1"/>
    <property type="molecule type" value="Genomic_DNA"/>
</dbReference>
<reference evidence="2 3" key="1">
    <citation type="submission" date="2019-01" db="EMBL/GenBank/DDBJ databases">
        <title>Draft genome assembly of Photorhabdus luminescens subsp. sonorensis Caborca.</title>
        <authorList>
            <person name="Duong D.A."/>
            <person name="Espinosa-Artiles P."/>
            <person name="Orozco R.A."/>
            <person name="Molnar I."/>
            <person name="Stock P."/>
        </authorList>
    </citation>
    <scope>NUCLEOTIDE SEQUENCE [LARGE SCALE GENOMIC DNA]</scope>
    <source>
        <strain evidence="2 3">Caborca</strain>
    </source>
</reference>
<name>A0A5C4RBM0_PHOLU</name>
<evidence type="ECO:0000256" key="1">
    <source>
        <dbReference type="SAM" id="MobiDB-lite"/>
    </source>
</evidence>
<comment type="caution">
    <text evidence="2">The sequence shown here is derived from an EMBL/GenBank/DDBJ whole genome shotgun (WGS) entry which is preliminary data.</text>
</comment>